<evidence type="ECO:0000256" key="9">
    <source>
        <dbReference type="SAM" id="Phobius"/>
    </source>
</evidence>
<evidence type="ECO:0000256" key="1">
    <source>
        <dbReference type="ARBA" id="ARBA00004651"/>
    </source>
</evidence>
<evidence type="ECO:0000256" key="4">
    <source>
        <dbReference type="ARBA" id="ARBA00022475"/>
    </source>
</evidence>
<dbReference type="AlphaFoldDB" id="A0A1I3YUC6"/>
<dbReference type="Pfam" id="PF01594">
    <property type="entry name" value="AI-2E_transport"/>
    <property type="match status" value="2"/>
</dbReference>
<feature type="transmembrane region" description="Helical" evidence="9">
    <location>
        <begin position="197"/>
        <end position="220"/>
    </location>
</feature>
<keyword evidence="4" id="KW-1003">Cell membrane</keyword>
<feature type="region of interest" description="Disordered" evidence="8">
    <location>
        <begin position="479"/>
        <end position="501"/>
    </location>
</feature>
<name>A0A1I3YUC6_9HYPH</name>
<dbReference type="Proteomes" id="UP000198755">
    <property type="component" value="Unassembled WGS sequence"/>
</dbReference>
<feature type="transmembrane region" description="Helical" evidence="9">
    <location>
        <begin position="364"/>
        <end position="384"/>
    </location>
</feature>
<keyword evidence="11" id="KW-1185">Reference proteome</keyword>
<sequence length="661" mass="70170">MSDFFARSAARPQVEPDLARTLDFMATLFVVVLGVAALYVGREIFIPIAIAILLSFVLSPPILLLRRLGLGRTLSVAGVVVATLTMAFVVGAVLTRQAADLAADLPKYQTTVSAKVRNLRDAVADNAAFTKLASAIKGLGQASPHAPTQPSAADAPRDRRGTSLNGSAAAVNGEAAAPIPVEVHQPDKGPFDILQTIAGTALSPLETTFLVVVFVVFILLQREDLRNRFIRLVGSGDLQRTTLAMNDAAGRLSKFFLVQTLVNGSFGLVVGTGLFLIGVPSPILWGIVAFLMRFVPYIGSFISAGFPIIVASAVDPGWSMALQTLALFLSVETIVAYVVEPWLYGHHTGISPIAVVVSATFWTWLWGTIGLVLSTPLTVCLVVLGRHVDRLAFLDVIFGDAPPLTPVETFYERTLVGDSSEVAEQAEIFLKDHPLAAYYDEVALPALALAQADLRRGVLDETRQRRVKDTVDEVIEDLSDHAGAADAAPEDGREGLGSGPAPRVLAPGWNLETPVLCIAGRSALDEAAAALLAQLLEKNGVGARVEPAGALTAGRIARLSDARAQMACLSFFDADENSTSARIAIRRLRRRLPGVKILAGYWGIGAARAGELRAEMKPDFCATNFRDALTICLGEAQPPAEPALESASDLVPDPKPLMGAA</sequence>
<dbReference type="PANTHER" id="PTHR21716">
    <property type="entry name" value="TRANSMEMBRANE PROTEIN"/>
    <property type="match status" value="1"/>
</dbReference>
<dbReference type="GO" id="GO:0055085">
    <property type="term" value="P:transmembrane transport"/>
    <property type="evidence" value="ECO:0007669"/>
    <property type="project" value="TreeGrafter"/>
</dbReference>
<feature type="transmembrane region" description="Helical" evidence="9">
    <location>
        <begin position="21"/>
        <end position="39"/>
    </location>
</feature>
<dbReference type="InterPro" id="IPR002549">
    <property type="entry name" value="AI-2E-like"/>
</dbReference>
<evidence type="ECO:0000313" key="11">
    <source>
        <dbReference type="Proteomes" id="UP000198755"/>
    </source>
</evidence>
<protein>
    <submittedName>
        <fullName evidence="10">Predicted PurR-regulated permease PerM</fullName>
    </submittedName>
</protein>
<reference evidence="10 11" key="1">
    <citation type="submission" date="2016-10" db="EMBL/GenBank/DDBJ databases">
        <authorList>
            <person name="de Groot N.N."/>
        </authorList>
    </citation>
    <scope>NUCLEOTIDE SEQUENCE [LARGE SCALE GENOMIC DNA]</scope>
    <source>
        <strain evidence="10 11">NE2</strain>
    </source>
</reference>
<comment type="subcellular location">
    <subcellularLocation>
        <location evidence="1">Cell membrane</location>
        <topology evidence="1">Multi-pass membrane protein</topology>
    </subcellularLocation>
</comment>
<evidence type="ECO:0000256" key="5">
    <source>
        <dbReference type="ARBA" id="ARBA00022692"/>
    </source>
</evidence>
<keyword evidence="5 9" id="KW-0812">Transmembrane</keyword>
<evidence type="ECO:0000313" key="10">
    <source>
        <dbReference type="EMBL" id="SFK34969.1"/>
    </source>
</evidence>
<proteinExistence type="inferred from homology"/>
<evidence type="ECO:0000256" key="3">
    <source>
        <dbReference type="ARBA" id="ARBA00022448"/>
    </source>
</evidence>
<dbReference type="GO" id="GO:0005886">
    <property type="term" value="C:plasma membrane"/>
    <property type="evidence" value="ECO:0007669"/>
    <property type="project" value="UniProtKB-SubCell"/>
</dbReference>
<feature type="transmembrane region" description="Helical" evidence="9">
    <location>
        <begin position="76"/>
        <end position="95"/>
    </location>
</feature>
<evidence type="ECO:0000256" key="6">
    <source>
        <dbReference type="ARBA" id="ARBA00022989"/>
    </source>
</evidence>
<gene>
    <name evidence="10" type="ORF">SAMN05444581_106167</name>
</gene>
<feature type="region of interest" description="Disordered" evidence="8">
    <location>
        <begin position="140"/>
        <end position="165"/>
    </location>
</feature>
<evidence type="ECO:0000256" key="8">
    <source>
        <dbReference type="SAM" id="MobiDB-lite"/>
    </source>
</evidence>
<keyword evidence="3" id="KW-0813">Transport</keyword>
<keyword evidence="7 9" id="KW-0472">Membrane</keyword>
<feature type="transmembrane region" description="Helical" evidence="9">
    <location>
        <begin position="325"/>
        <end position="344"/>
    </location>
</feature>
<dbReference type="PANTHER" id="PTHR21716:SF53">
    <property type="entry name" value="PERMEASE PERM-RELATED"/>
    <property type="match status" value="1"/>
</dbReference>
<comment type="similarity">
    <text evidence="2">Belongs to the autoinducer-2 exporter (AI-2E) (TC 2.A.86) family.</text>
</comment>
<feature type="transmembrane region" description="Helical" evidence="9">
    <location>
        <begin position="283"/>
        <end position="313"/>
    </location>
</feature>
<evidence type="ECO:0000256" key="2">
    <source>
        <dbReference type="ARBA" id="ARBA00009773"/>
    </source>
</evidence>
<feature type="transmembrane region" description="Helical" evidence="9">
    <location>
        <begin position="45"/>
        <end position="64"/>
    </location>
</feature>
<accession>A0A1I3YUC6</accession>
<dbReference type="RefSeq" id="WP_091681210.1">
    <property type="nucleotide sequence ID" value="NZ_FOSN01000006.1"/>
</dbReference>
<evidence type="ECO:0000256" key="7">
    <source>
        <dbReference type="ARBA" id="ARBA00023136"/>
    </source>
</evidence>
<organism evidence="10 11">
    <name type="scientific">Methylocapsa palsarum</name>
    <dbReference type="NCBI Taxonomy" id="1612308"/>
    <lineage>
        <taxon>Bacteria</taxon>
        <taxon>Pseudomonadati</taxon>
        <taxon>Pseudomonadota</taxon>
        <taxon>Alphaproteobacteria</taxon>
        <taxon>Hyphomicrobiales</taxon>
        <taxon>Beijerinckiaceae</taxon>
        <taxon>Methylocapsa</taxon>
    </lineage>
</organism>
<feature type="transmembrane region" description="Helical" evidence="9">
    <location>
        <begin position="255"/>
        <end position="277"/>
    </location>
</feature>
<dbReference type="OrthoDB" id="9799225at2"/>
<dbReference type="EMBL" id="FOSN01000006">
    <property type="protein sequence ID" value="SFK34969.1"/>
    <property type="molecule type" value="Genomic_DNA"/>
</dbReference>
<keyword evidence="6 9" id="KW-1133">Transmembrane helix</keyword>
<dbReference type="STRING" id="1612308.SAMN05444581_106167"/>